<comment type="caution">
    <text evidence="1">The sequence shown here is derived from an EMBL/GenBank/DDBJ whole genome shotgun (WGS) entry which is preliminary data.</text>
</comment>
<dbReference type="AlphaFoldDB" id="A0A1R1YDZ5"/>
<name>A0A1R1YDZ5_9FUNG</name>
<reference evidence="1 2" key="1">
    <citation type="submission" date="2017-01" db="EMBL/GenBank/DDBJ databases">
        <authorList>
            <person name="Mah S.A."/>
            <person name="Swanson W.J."/>
            <person name="Moy G.W."/>
            <person name="Vacquier V.D."/>
        </authorList>
    </citation>
    <scope>NUCLEOTIDE SEQUENCE [LARGE SCALE GENOMIC DNA]</scope>
    <source>
        <strain evidence="1 2">GSMNP</strain>
    </source>
</reference>
<dbReference type="Proteomes" id="UP000187283">
    <property type="component" value="Unassembled WGS sequence"/>
</dbReference>
<accession>A0A1R1YDZ5</accession>
<sequence length="72" mass="7847">MNDSNLISNTTGKWRILCLGLNPALQNIQILDSLDLGHVNRSKDQIIATGGKGQNFATATKQFYGSFNNPNP</sequence>
<dbReference type="EMBL" id="LSSN01000218">
    <property type="protein sequence ID" value="OMJ25151.1"/>
    <property type="molecule type" value="Genomic_DNA"/>
</dbReference>
<protein>
    <recommendedName>
        <fullName evidence="3">Ribokinase</fullName>
    </recommendedName>
</protein>
<evidence type="ECO:0000313" key="1">
    <source>
        <dbReference type="EMBL" id="OMJ25151.1"/>
    </source>
</evidence>
<gene>
    <name evidence="1" type="ORF">AYI70_g1098</name>
</gene>
<dbReference type="InterPro" id="IPR029056">
    <property type="entry name" value="Ribokinase-like"/>
</dbReference>
<proteinExistence type="predicted"/>
<keyword evidence="2" id="KW-1185">Reference proteome</keyword>
<dbReference type="Gene3D" id="3.40.1190.20">
    <property type="match status" value="1"/>
</dbReference>
<organism evidence="1 2">
    <name type="scientific">Smittium culicis</name>
    <dbReference type="NCBI Taxonomy" id="133412"/>
    <lineage>
        <taxon>Eukaryota</taxon>
        <taxon>Fungi</taxon>
        <taxon>Fungi incertae sedis</taxon>
        <taxon>Zoopagomycota</taxon>
        <taxon>Kickxellomycotina</taxon>
        <taxon>Harpellomycetes</taxon>
        <taxon>Harpellales</taxon>
        <taxon>Legeriomycetaceae</taxon>
        <taxon>Smittium</taxon>
    </lineage>
</organism>
<dbReference type="OrthoDB" id="26487at2759"/>
<evidence type="ECO:0008006" key="3">
    <source>
        <dbReference type="Google" id="ProtNLM"/>
    </source>
</evidence>
<evidence type="ECO:0000313" key="2">
    <source>
        <dbReference type="Proteomes" id="UP000187283"/>
    </source>
</evidence>